<organism evidence="2 3">
    <name type="scientific">Xanthomonas axonopodis pv. citri (strain 306)</name>
    <dbReference type="NCBI Taxonomy" id="190486"/>
    <lineage>
        <taxon>Bacteria</taxon>
        <taxon>Pseudomonadati</taxon>
        <taxon>Pseudomonadota</taxon>
        <taxon>Gammaproteobacteria</taxon>
        <taxon>Lysobacterales</taxon>
        <taxon>Lysobacteraceae</taxon>
        <taxon>Xanthomonas</taxon>
    </lineage>
</organism>
<gene>
    <name evidence="2" type="ordered locus">XAC2203</name>
</gene>
<evidence type="ECO:0000313" key="2">
    <source>
        <dbReference type="EMBL" id="AAM37056.1"/>
    </source>
</evidence>
<feature type="compositionally biased region" description="Basic and acidic residues" evidence="1">
    <location>
        <begin position="74"/>
        <end position="85"/>
    </location>
</feature>
<dbReference type="AlphaFoldDB" id="A0AAI7ZFK6"/>
<dbReference type="EMBL" id="AE008923">
    <property type="protein sequence ID" value="AAM37056.1"/>
    <property type="molecule type" value="Genomic_DNA"/>
</dbReference>
<feature type="region of interest" description="Disordered" evidence="1">
    <location>
        <begin position="61"/>
        <end position="123"/>
    </location>
</feature>
<evidence type="ECO:0000313" key="3">
    <source>
        <dbReference type="Proteomes" id="UP000000576"/>
    </source>
</evidence>
<evidence type="ECO:0000256" key="1">
    <source>
        <dbReference type="SAM" id="MobiDB-lite"/>
    </source>
</evidence>
<reference evidence="2 3" key="1">
    <citation type="journal article" date="2002" name="Nature">
        <title>Comparison of the genomes of two Xanthomonas pathogens with differing host specificities.</title>
        <authorList>
            <person name="da Silva A.C."/>
            <person name="Ferro J.A."/>
            <person name="Reinach F.C."/>
            <person name="Farah C.S."/>
            <person name="Furlan L.R."/>
            <person name="Quaggio R.B."/>
            <person name="Monteiro-Vitorello C.B."/>
            <person name="Van Sluys M.A."/>
            <person name="Almeida N.F."/>
            <person name="Alves L.M."/>
            <person name="do Amaral A.M."/>
            <person name="Bertolini M.C."/>
            <person name="Camargo L.E."/>
            <person name="Camarotte G."/>
            <person name="Cannavan F."/>
            <person name="Cardozo J."/>
            <person name="Chambergo F."/>
            <person name="Ciapina L.P."/>
            <person name="Cicarelli R.M."/>
            <person name="Coutinho L.L."/>
            <person name="Cursino-Santos J.R."/>
            <person name="El-Dorry H."/>
            <person name="Faria J.B."/>
            <person name="Ferreira A.J."/>
            <person name="Ferreira R.C."/>
            <person name="Ferro M.I."/>
            <person name="Formighieri E.F."/>
            <person name="Franco M.C."/>
            <person name="Greggio C.C."/>
            <person name="Gruber A."/>
            <person name="Katsuyama A.M."/>
            <person name="Kishi L.T."/>
            <person name="Leite R.P."/>
            <person name="Lemos E.G."/>
            <person name="Lemos M.V."/>
            <person name="Locali E.C."/>
            <person name="Machado M.A."/>
            <person name="Madeira A.M."/>
            <person name="Martinez-Rossi N.M."/>
            <person name="Martins E.C."/>
            <person name="Meidanis J."/>
            <person name="Menck C.F."/>
            <person name="Miyaki C.Y."/>
            <person name="Moon D.H."/>
            <person name="Moreira L.M."/>
            <person name="Novo M.T."/>
            <person name="Okura V.K."/>
            <person name="Oliveira M.C."/>
            <person name="Oliveira V.R."/>
            <person name="Pereira H.A."/>
            <person name="Rossi A."/>
            <person name="Sena J.A."/>
            <person name="Silva C."/>
            <person name="de Souza R.F."/>
            <person name="Spinola L.A."/>
            <person name="Takita M.A."/>
            <person name="Tamura R.E."/>
            <person name="Teixeira E.C."/>
            <person name="Tezza R.I."/>
            <person name="Trindade dos Santos M."/>
            <person name="Truffi D."/>
            <person name="Tsai S.M."/>
            <person name="White F.F."/>
            <person name="Setubal J.C."/>
            <person name="Kitajima J.P."/>
        </authorList>
    </citation>
    <scope>NUCLEOTIDE SEQUENCE [LARGE SCALE GENOMIC DNA]</scope>
    <source>
        <strain evidence="2 3">306</strain>
    </source>
</reference>
<protein>
    <submittedName>
        <fullName evidence="2">Uncharacterized protein</fullName>
    </submittedName>
</protein>
<sequence length="166" mass="18648">MPHRYTEHATTAKLVLKASYRALPFTADIRTRVGHRFCTNLPRETKRWVHSRHFIRAEDGPVLHDRVPNPGEKPVPKRDRCRKSAGELPHPSVFMGRARDGRKHMRCKPTDRSPPMRSNSTASRYNAPTTVGCSVHPNFTILSSGINDADVLGVSISTQTESSKLL</sequence>
<proteinExistence type="predicted"/>
<dbReference type="KEGG" id="xac:XAC2203"/>
<name>A0AAI7ZFK6_XANAC</name>
<accession>A0AAI7ZFK6</accession>
<dbReference type="Proteomes" id="UP000000576">
    <property type="component" value="Chromosome"/>
</dbReference>